<sequence>MYAMVAESQGEVEALGNETENGTDEWEWMGAPGW</sequence>
<feature type="region of interest" description="Disordered" evidence="1">
    <location>
        <begin position="1"/>
        <end position="34"/>
    </location>
</feature>
<evidence type="ECO:0000313" key="3">
    <source>
        <dbReference type="Proteomes" id="UP000015530"/>
    </source>
</evidence>
<dbReference type="EMBL" id="AMYD01003381">
    <property type="protein sequence ID" value="EQB46455.1"/>
    <property type="molecule type" value="Genomic_DNA"/>
</dbReference>
<gene>
    <name evidence="2" type="ORF">CGLO_14490</name>
</gene>
<dbReference type="Proteomes" id="UP000015530">
    <property type="component" value="Unassembled WGS sequence"/>
</dbReference>
<evidence type="ECO:0000313" key="2">
    <source>
        <dbReference type="EMBL" id="EQB46455.1"/>
    </source>
</evidence>
<comment type="caution">
    <text evidence="2">The sequence shown here is derived from an EMBL/GenBank/DDBJ whole genome shotgun (WGS) entry which is preliminary data.</text>
</comment>
<dbReference type="HOGENOM" id="CLU_3377053_0_0_1"/>
<evidence type="ECO:0000256" key="1">
    <source>
        <dbReference type="SAM" id="MobiDB-lite"/>
    </source>
</evidence>
<name>T0LDS7_COLGC</name>
<protein>
    <submittedName>
        <fullName evidence="2">Uncharacterized protein</fullName>
    </submittedName>
</protein>
<proteinExistence type="predicted"/>
<dbReference type="AlphaFoldDB" id="T0LDS7"/>
<reference evidence="3" key="1">
    <citation type="journal article" date="2013" name="Mol. Plant Microbe Interact.">
        <title>Global aspects of pacC regulation of pathogenicity genes in Colletotrichum gloeosporioides as revealed by transcriptome analysis.</title>
        <authorList>
            <person name="Alkan N."/>
            <person name="Meng X."/>
            <person name="Friedlander G."/>
            <person name="Reuveni E."/>
            <person name="Sukno S."/>
            <person name="Sherman A."/>
            <person name="Thon M."/>
            <person name="Fluhr R."/>
            <person name="Prusky D."/>
        </authorList>
    </citation>
    <scope>NUCLEOTIDE SEQUENCE [LARGE SCALE GENOMIC DNA]</scope>
    <source>
        <strain evidence="3">Cg-14</strain>
    </source>
</reference>
<organism evidence="2 3">
    <name type="scientific">Colletotrichum gloeosporioides (strain Cg-14)</name>
    <name type="common">Anthracnose fungus</name>
    <name type="synonym">Glomerella cingulata</name>
    <dbReference type="NCBI Taxonomy" id="1237896"/>
    <lineage>
        <taxon>Eukaryota</taxon>
        <taxon>Fungi</taxon>
        <taxon>Dikarya</taxon>
        <taxon>Ascomycota</taxon>
        <taxon>Pezizomycotina</taxon>
        <taxon>Sordariomycetes</taxon>
        <taxon>Hypocreomycetidae</taxon>
        <taxon>Glomerellales</taxon>
        <taxon>Glomerellaceae</taxon>
        <taxon>Colletotrichum</taxon>
        <taxon>Colletotrichum gloeosporioides species complex</taxon>
    </lineage>
</organism>
<accession>T0LDS7</accession>